<dbReference type="InterPro" id="IPR011150">
    <property type="entry name" value="Cutinase_monf"/>
</dbReference>
<dbReference type="SMART" id="SM01110">
    <property type="entry name" value="Cutinase"/>
    <property type="match status" value="1"/>
</dbReference>
<comment type="similarity">
    <text evidence="1">Belongs to the cutinase family.</text>
</comment>
<dbReference type="RefSeq" id="XP_037214923.1">
    <property type="nucleotide sequence ID" value="XM_037368955.1"/>
</dbReference>
<evidence type="ECO:0000313" key="10">
    <source>
        <dbReference type="Proteomes" id="UP000636479"/>
    </source>
</evidence>
<evidence type="ECO:0000256" key="4">
    <source>
        <dbReference type="ARBA" id="ARBA00022801"/>
    </source>
</evidence>
<dbReference type="EMBL" id="JACAZF010000012">
    <property type="protein sequence ID" value="KAF7292196.1"/>
    <property type="molecule type" value="Genomic_DNA"/>
</dbReference>
<proteinExistence type="inferred from homology"/>
<sequence length="286" mass="29219">MKGFLTTFSAFLAVTMASPIMRRAGVSDVANDMEDLFNGKGECADVGVIFARGTFDSGNIGVWVGPQFKAALAKSLPGKTIAFQGVSATDYKATLLGYLGEAGSPAGGKSLAETLDFYNQACPDTQLIVSGWSQGALVAHRGVAGLAKETLAQVKGLVTFGDPSGLFAKELPPVPKGVKVNSQCFVGSVPDPLCAGLGDLKLPRTPGEVVAPFTALPGLAVGAQESAAAAKLVAAFPGQLVTAAAAFAKTIATAPQRALLTPQHFMYGNKGLTDKAALFVASVIKA</sequence>
<dbReference type="EC" id="3.1.1.74" evidence="2"/>
<keyword evidence="4" id="KW-0378">Hydrolase</keyword>
<dbReference type="GO" id="GO:0016052">
    <property type="term" value="P:carbohydrate catabolic process"/>
    <property type="evidence" value="ECO:0007669"/>
    <property type="project" value="TreeGrafter"/>
</dbReference>
<evidence type="ECO:0000256" key="2">
    <source>
        <dbReference type="ARBA" id="ARBA00013095"/>
    </source>
</evidence>
<keyword evidence="5 7" id="KW-1015">Disulfide bond</keyword>
<protein>
    <recommendedName>
        <fullName evidence="2">cutinase</fullName>
        <ecNumber evidence="2">3.1.1.74</ecNumber>
    </recommendedName>
</protein>
<dbReference type="GO" id="GO:0005576">
    <property type="term" value="C:extracellular region"/>
    <property type="evidence" value="ECO:0007669"/>
    <property type="project" value="InterPro"/>
</dbReference>
<keyword evidence="3 8" id="KW-0732">Signal</keyword>
<feature type="disulfide bond" evidence="7">
    <location>
        <begin position="43"/>
        <end position="122"/>
    </location>
</feature>
<evidence type="ECO:0000256" key="6">
    <source>
        <dbReference type="ARBA" id="ARBA00034045"/>
    </source>
</evidence>
<feature type="signal peptide" evidence="8">
    <location>
        <begin position="1"/>
        <end position="17"/>
    </location>
</feature>
<dbReference type="InterPro" id="IPR000675">
    <property type="entry name" value="Cutinase/axe"/>
</dbReference>
<evidence type="ECO:0000256" key="7">
    <source>
        <dbReference type="PIRSR" id="PIRSR611150-2"/>
    </source>
</evidence>
<accession>A0A8H6S522</accession>
<dbReference type="GO" id="GO:0050525">
    <property type="term" value="F:cutinase activity"/>
    <property type="evidence" value="ECO:0007669"/>
    <property type="project" value="UniProtKB-EC"/>
</dbReference>
<dbReference type="AlphaFoldDB" id="A0A8H6S522"/>
<gene>
    <name evidence="9" type="ORF">MIND_01246900</name>
</gene>
<dbReference type="Gene3D" id="3.40.50.1820">
    <property type="entry name" value="alpha/beta hydrolase"/>
    <property type="match status" value="1"/>
</dbReference>
<dbReference type="PANTHER" id="PTHR48250:SF2">
    <property type="entry name" value="CUTINASE"/>
    <property type="match status" value="1"/>
</dbReference>
<evidence type="ECO:0000256" key="5">
    <source>
        <dbReference type="ARBA" id="ARBA00023157"/>
    </source>
</evidence>
<evidence type="ECO:0000313" key="9">
    <source>
        <dbReference type="EMBL" id="KAF7292196.1"/>
    </source>
</evidence>
<dbReference type="GeneID" id="59351471"/>
<dbReference type="InterPro" id="IPR029058">
    <property type="entry name" value="AB_hydrolase_fold"/>
</dbReference>
<comment type="catalytic activity">
    <reaction evidence="6">
        <text>cutin + H2O = cutin monomers.</text>
        <dbReference type="EC" id="3.1.1.74"/>
    </reaction>
</comment>
<evidence type="ECO:0000256" key="1">
    <source>
        <dbReference type="ARBA" id="ARBA00007534"/>
    </source>
</evidence>
<dbReference type="SUPFAM" id="SSF53474">
    <property type="entry name" value="alpha/beta-Hydrolases"/>
    <property type="match status" value="1"/>
</dbReference>
<name>A0A8H6S522_9AGAR</name>
<dbReference type="OrthoDB" id="3225429at2759"/>
<keyword evidence="10" id="KW-1185">Reference proteome</keyword>
<evidence type="ECO:0000256" key="3">
    <source>
        <dbReference type="ARBA" id="ARBA00022729"/>
    </source>
</evidence>
<reference evidence="9" key="1">
    <citation type="submission" date="2020-05" db="EMBL/GenBank/DDBJ databases">
        <title>Mycena genomes resolve the evolution of fungal bioluminescence.</title>
        <authorList>
            <person name="Tsai I.J."/>
        </authorList>
    </citation>
    <scope>NUCLEOTIDE SEQUENCE</scope>
    <source>
        <strain evidence="9">171206Taipei</strain>
    </source>
</reference>
<dbReference type="Pfam" id="PF01083">
    <property type="entry name" value="Cutinase"/>
    <property type="match status" value="1"/>
</dbReference>
<organism evidence="9 10">
    <name type="scientific">Mycena indigotica</name>
    <dbReference type="NCBI Taxonomy" id="2126181"/>
    <lineage>
        <taxon>Eukaryota</taxon>
        <taxon>Fungi</taxon>
        <taxon>Dikarya</taxon>
        <taxon>Basidiomycota</taxon>
        <taxon>Agaricomycotina</taxon>
        <taxon>Agaricomycetes</taxon>
        <taxon>Agaricomycetidae</taxon>
        <taxon>Agaricales</taxon>
        <taxon>Marasmiineae</taxon>
        <taxon>Mycenaceae</taxon>
        <taxon>Mycena</taxon>
    </lineage>
</organism>
<comment type="caution">
    <text evidence="9">The sequence shown here is derived from an EMBL/GenBank/DDBJ whole genome shotgun (WGS) entry which is preliminary data.</text>
</comment>
<evidence type="ECO:0000256" key="8">
    <source>
        <dbReference type="SAM" id="SignalP"/>
    </source>
</evidence>
<dbReference type="PANTHER" id="PTHR48250">
    <property type="entry name" value="CUTINASE 2-RELATED"/>
    <property type="match status" value="1"/>
</dbReference>
<dbReference type="Proteomes" id="UP000636479">
    <property type="component" value="Unassembled WGS sequence"/>
</dbReference>
<feature type="chain" id="PRO_5034455734" description="cutinase" evidence="8">
    <location>
        <begin position="18"/>
        <end position="286"/>
    </location>
</feature>